<dbReference type="InterPro" id="IPR050248">
    <property type="entry name" value="Polysacc_deacetylase_ArnD"/>
</dbReference>
<dbReference type="AlphaFoldDB" id="A0A1M7P8H3"/>
<dbReference type="GO" id="GO:0046872">
    <property type="term" value="F:metal ion binding"/>
    <property type="evidence" value="ECO:0007669"/>
    <property type="project" value="UniProtKB-KW"/>
</dbReference>
<evidence type="ECO:0000313" key="4">
    <source>
        <dbReference type="EMBL" id="SHN13053.1"/>
    </source>
</evidence>
<keyword evidence="5" id="KW-1185">Reference proteome</keyword>
<evidence type="ECO:0000313" key="5">
    <source>
        <dbReference type="Proteomes" id="UP000184513"/>
    </source>
</evidence>
<evidence type="ECO:0000259" key="3">
    <source>
        <dbReference type="PROSITE" id="PS51677"/>
    </source>
</evidence>
<gene>
    <name evidence="4" type="ORF">SAMN04488057_107145</name>
</gene>
<dbReference type="InterPro" id="IPR002509">
    <property type="entry name" value="NODB_dom"/>
</dbReference>
<evidence type="ECO:0000256" key="1">
    <source>
        <dbReference type="ARBA" id="ARBA00022723"/>
    </source>
</evidence>
<dbReference type="CDD" id="cd10917">
    <property type="entry name" value="CE4_NodB_like_6s_7s"/>
    <property type="match status" value="1"/>
</dbReference>
<dbReference type="PANTHER" id="PTHR10587:SF133">
    <property type="entry name" value="CHITIN DEACETYLASE 1-RELATED"/>
    <property type="match status" value="1"/>
</dbReference>
<name>A0A1M7P8H3_9BACT</name>
<dbReference type="GO" id="GO:0005975">
    <property type="term" value="P:carbohydrate metabolic process"/>
    <property type="evidence" value="ECO:0007669"/>
    <property type="project" value="InterPro"/>
</dbReference>
<proteinExistence type="predicted"/>
<dbReference type="Pfam" id="PF01522">
    <property type="entry name" value="Polysacc_deac_1"/>
    <property type="match status" value="1"/>
</dbReference>
<sequence>MRPFRVPHIAQRMFSEFTWHKDRGQKAIYLTFDDGPVSGVTEFILQELESRNMKATFFMVGNNIQKTGDLARRVHENGHAIGNHTFHHLNGAKTETSRYLVDISRCQQEILDSTGVDSRLFRPPYGRITCSQKKNVQAQHEIVLWDLISWDFRKEMSPSVSLQQLIRKSANGSIVLFHDQKKTESFLRRMLPGYLDFLADAGYQAKPL</sequence>
<protein>
    <submittedName>
        <fullName evidence="4">Peptidoglycan/xylan/chitin deacetylase, PgdA/CDA1 family</fullName>
    </submittedName>
</protein>
<dbReference type="OrthoDB" id="9812065at2"/>
<dbReference type="RefSeq" id="WP_073095054.1">
    <property type="nucleotide sequence ID" value="NZ_FRCY01000007.1"/>
</dbReference>
<keyword evidence="1" id="KW-0479">Metal-binding</keyword>
<dbReference type="GO" id="GO:0016020">
    <property type="term" value="C:membrane"/>
    <property type="evidence" value="ECO:0007669"/>
    <property type="project" value="TreeGrafter"/>
</dbReference>
<dbReference type="SUPFAM" id="SSF88713">
    <property type="entry name" value="Glycoside hydrolase/deacetylase"/>
    <property type="match status" value="1"/>
</dbReference>
<organism evidence="4 5">
    <name type="scientific">Cyclobacterium lianum</name>
    <dbReference type="NCBI Taxonomy" id="388280"/>
    <lineage>
        <taxon>Bacteria</taxon>
        <taxon>Pseudomonadati</taxon>
        <taxon>Bacteroidota</taxon>
        <taxon>Cytophagia</taxon>
        <taxon>Cytophagales</taxon>
        <taxon>Cyclobacteriaceae</taxon>
        <taxon>Cyclobacterium</taxon>
    </lineage>
</organism>
<dbReference type="EMBL" id="FRCY01000007">
    <property type="protein sequence ID" value="SHN13053.1"/>
    <property type="molecule type" value="Genomic_DNA"/>
</dbReference>
<dbReference type="Proteomes" id="UP000184513">
    <property type="component" value="Unassembled WGS sequence"/>
</dbReference>
<reference evidence="4 5" key="1">
    <citation type="submission" date="2016-11" db="EMBL/GenBank/DDBJ databases">
        <authorList>
            <person name="Jaros S."/>
            <person name="Januszkiewicz K."/>
            <person name="Wedrychowicz H."/>
        </authorList>
    </citation>
    <scope>NUCLEOTIDE SEQUENCE [LARGE SCALE GENOMIC DNA]</scope>
    <source>
        <strain evidence="4 5">CGMCC 1.6102</strain>
    </source>
</reference>
<feature type="domain" description="NodB homology" evidence="3">
    <location>
        <begin position="26"/>
        <end position="206"/>
    </location>
</feature>
<dbReference type="InterPro" id="IPR011330">
    <property type="entry name" value="Glyco_hydro/deAcase_b/a-brl"/>
</dbReference>
<dbReference type="STRING" id="388280.SAMN04488057_107145"/>
<keyword evidence="2" id="KW-0378">Hydrolase</keyword>
<evidence type="ECO:0000256" key="2">
    <source>
        <dbReference type="ARBA" id="ARBA00022801"/>
    </source>
</evidence>
<dbReference type="PANTHER" id="PTHR10587">
    <property type="entry name" value="GLYCOSYL TRANSFERASE-RELATED"/>
    <property type="match status" value="1"/>
</dbReference>
<dbReference type="Gene3D" id="3.20.20.370">
    <property type="entry name" value="Glycoside hydrolase/deacetylase"/>
    <property type="match status" value="1"/>
</dbReference>
<accession>A0A1M7P8H3</accession>
<dbReference type="PROSITE" id="PS51677">
    <property type="entry name" value="NODB"/>
    <property type="match status" value="1"/>
</dbReference>
<dbReference type="GO" id="GO:0016810">
    <property type="term" value="F:hydrolase activity, acting on carbon-nitrogen (but not peptide) bonds"/>
    <property type="evidence" value="ECO:0007669"/>
    <property type="project" value="InterPro"/>
</dbReference>